<dbReference type="EMBL" id="ML995834">
    <property type="protein sequence ID" value="KAF2769391.1"/>
    <property type="molecule type" value="Genomic_DNA"/>
</dbReference>
<sequence length="58" mass="6621">MAIRRLIRPMLDRSRHRRSIASPIRCDQSSTCWMACPRSLLGTAPHSRALVTCLREVS</sequence>
<accession>A0A6G1L8Y1</accession>
<dbReference type="Proteomes" id="UP000799436">
    <property type="component" value="Unassembled WGS sequence"/>
</dbReference>
<protein>
    <submittedName>
        <fullName evidence="1">Uncharacterized protein</fullName>
    </submittedName>
</protein>
<keyword evidence="2" id="KW-1185">Reference proteome</keyword>
<evidence type="ECO:0000313" key="1">
    <source>
        <dbReference type="EMBL" id="KAF2769391.1"/>
    </source>
</evidence>
<reference evidence="1" key="1">
    <citation type="journal article" date="2020" name="Stud. Mycol.">
        <title>101 Dothideomycetes genomes: a test case for predicting lifestyles and emergence of pathogens.</title>
        <authorList>
            <person name="Haridas S."/>
            <person name="Albert R."/>
            <person name="Binder M."/>
            <person name="Bloem J."/>
            <person name="Labutti K."/>
            <person name="Salamov A."/>
            <person name="Andreopoulos B."/>
            <person name="Baker S."/>
            <person name="Barry K."/>
            <person name="Bills G."/>
            <person name="Bluhm B."/>
            <person name="Cannon C."/>
            <person name="Castanera R."/>
            <person name="Culley D."/>
            <person name="Daum C."/>
            <person name="Ezra D."/>
            <person name="Gonzalez J."/>
            <person name="Henrissat B."/>
            <person name="Kuo A."/>
            <person name="Liang C."/>
            <person name="Lipzen A."/>
            <person name="Lutzoni F."/>
            <person name="Magnuson J."/>
            <person name="Mondo S."/>
            <person name="Nolan M."/>
            <person name="Ohm R."/>
            <person name="Pangilinan J."/>
            <person name="Park H.-J."/>
            <person name="Ramirez L."/>
            <person name="Alfaro M."/>
            <person name="Sun H."/>
            <person name="Tritt A."/>
            <person name="Yoshinaga Y."/>
            <person name="Zwiers L.-H."/>
            <person name="Turgeon B."/>
            <person name="Goodwin S."/>
            <person name="Spatafora J."/>
            <person name="Crous P."/>
            <person name="Grigoriev I."/>
        </authorList>
    </citation>
    <scope>NUCLEOTIDE SEQUENCE</scope>
    <source>
        <strain evidence="1">CBS 116005</strain>
    </source>
</reference>
<evidence type="ECO:0000313" key="2">
    <source>
        <dbReference type="Proteomes" id="UP000799436"/>
    </source>
</evidence>
<gene>
    <name evidence="1" type="ORF">EJ03DRAFT_327452</name>
</gene>
<proteinExistence type="predicted"/>
<organism evidence="1 2">
    <name type="scientific">Teratosphaeria nubilosa</name>
    <dbReference type="NCBI Taxonomy" id="161662"/>
    <lineage>
        <taxon>Eukaryota</taxon>
        <taxon>Fungi</taxon>
        <taxon>Dikarya</taxon>
        <taxon>Ascomycota</taxon>
        <taxon>Pezizomycotina</taxon>
        <taxon>Dothideomycetes</taxon>
        <taxon>Dothideomycetidae</taxon>
        <taxon>Mycosphaerellales</taxon>
        <taxon>Teratosphaeriaceae</taxon>
        <taxon>Teratosphaeria</taxon>
    </lineage>
</organism>
<name>A0A6G1L8Y1_9PEZI</name>
<dbReference type="AlphaFoldDB" id="A0A6G1L8Y1"/>